<keyword evidence="1" id="KW-1133">Transmembrane helix</keyword>
<sequence>MTKQHSLLPPSPKRVRPDMALAIVNVVLLLIMFFLATNALWNQSAPTEIRLSQTRDLPISQLPTPMLQIDLDDKMSLDGDPFPEAELGVRLAELDRVYLLMDRTAPGRQLTSLLADPVFQDIEVVLVTIRQRDTQDAMP</sequence>
<dbReference type="RefSeq" id="WP_317384039.1">
    <property type="nucleotide sequence ID" value="NZ_CP136702.1"/>
</dbReference>
<feature type="transmembrane region" description="Helical" evidence="1">
    <location>
        <begin position="20"/>
        <end position="41"/>
    </location>
</feature>
<keyword evidence="3" id="KW-1185">Reference proteome</keyword>
<proteinExistence type="predicted"/>
<keyword evidence="1" id="KW-0472">Membrane</keyword>
<organism evidence="2 3">
    <name type="scientific">Tritonibacter scottomollicae</name>
    <name type="common">Epibacterium scottomollicae</name>
    <dbReference type="NCBI Taxonomy" id="483013"/>
    <lineage>
        <taxon>Bacteria</taxon>
        <taxon>Pseudomonadati</taxon>
        <taxon>Pseudomonadota</taxon>
        <taxon>Alphaproteobacteria</taxon>
        <taxon>Rhodobacterales</taxon>
        <taxon>Paracoccaceae</taxon>
        <taxon>Tritonibacter</taxon>
    </lineage>
</organism>
<evidence type="ECO:0000313" key="3">
    <source>
        <dbReference type="Proteomes" id="UP001302666"/>
    </source>
</evidence>
<protein>
    <submittedName>
        <fullName evidence="2">Biopolymer transporter ExbD</fullName>
    </submittedName>
</protein>
<evidence type="ECO:0000313" key="2">
    <source>
        <dbReference type="EMBL" id="WOI31390.1"/>
    </source>
</evidence>
<dbReference type="Proteomes" id="UP001302666">
    <property type="component" value="Plasmid unnamed5"/>
</dbReference>
<accession>A0ABZ0H9B7</accession>
<keyword evidence="2" id="KW-0614">Plasmid</keyword>
<reference evidence="2 3" key="1">
    <citation type="submission" date="2023-10" db="EMBL/GenBank/DDBJ databases">
        <title>Eight complete genome sequences of bacteria isolated from laboratory stock of Giant Kelp gametophytes.</title>
        <authorList>
            <person name="Tolentino B."/>
            <person name="Nuzhdin S."/>
        </authorList>
    </citation>
    <scope>NUCLEOTIDE SEQUENCE [LARGE SCALE GENOMIC DNA]</scope>
    <source>
        <strain evidence="2 3">LC.270.F.C4</strain>
        <plasmid evidence="2 3">unnamed5</plasmid>
    </source>
</reference>
<keyword evidence="1" id="KW-0812">Transmembrane</keyword>
<evidence type="ECO:0000256" key="1">
    <source>
        <dbReference type="SAM" id="Phobius"/>
    </source>
</evidence>
<name>A0ABZ0H9B7_TRISK</name>
<gene>
    <name evidence="2" type="ORF">R1T40_00035</name>
</gene>
<geneLocation type="plasmid" evidence="2 3">
    <name>unnamed5</name>
</geneLocation>
<dbReference type="EMBL" id="CP136702">
    <property type="protein sequence ID" value="WOI31390.1"/>
    <property type="molecule type" value="Genomic_DNA"/>
</dbReference>